<dbReference type="Pfam" id="PF13181">
    <property type="entry name" value="TPR_8"/>
    <property type="match status" value="1"/>
</dbReference>
<evidence type="ECO:0000313" key="3">
    <source>
        <dbReference type="Proteomes" id="UP000324767"/>
    </source>
</evidence>
<evidence type="ECO:0000256" key="1">
    <source>
        <dbReference type="SAM" id="MobiDB-lite"/>
    </source>
</evidence>
<feature type="region of interest" description="Disordered" evidence="1">
    <location>
        <begin position="381"/>
        <end position="424"/>
    </location>
</feature>
<organism evidence="2 3">
    <name type="scientific">Lasallia pustulata</name>
    <dbReference type="NCBI Taxonomy" id="136370"/>
    <lineage>
        <taxon>Eukaryota</taxon>
        <taxon>Fungi</taxon>
        <taxon>Dikarya</taxon>
        <taxon>Ascomycota</taxon>
        <taxon>Pezizomycotina</taxon>
        <taxon>Lecanoromycetes</taxon>
        <taxon>OSLEUM clade</taxon>
        <taxon>Umbilicariomycetidae</taxon>
        <taxon>Umbilicariales</taxon>
        <taxon>Umbilicariaceae</taxon>
        <taxon>Lasallia</taxon>
    </lineage>
</organism>
<gene>
    <name evidence="2" type="ORF">FRX48_09707</name>
</gene>
<comment type="caution">
    <text evidence="2">The sequence shown here is derived from an EMBL/GenBank/DDBJ whole genome shotgun (WGS) entry which is preliminary data.</text>
</comment>
<dbReference type="Gene3D" id="1.25.40.10">
    <property type="entry name" value="Tetratricopeptide repeat domain"/>
    <property type="match status" value="1"/>
</dbReference>
<name>A0A5M8PCP8_9LECA</name>
<dbReference type="EMBL" id="VXIT01000026">
    <property type="protein sequence ID" value="KAA6406542.1"/>
    <property type="molecule type" value="Genomic_DNA"/>
</dbReference>
<dbReference type="InterPro" id="IPR019734">
    <property type="entry name" value="TPR_rpt"/>
</dbReference>
<evidence type="ECO:0008006" key="4">
    <source>
        <dbReference type="Google" id="ProtNLM"/>
    </source>
</evidence>
<reference evidence="2 3" key="1">
    <citation type="submission" date="2019-09" db="EMBL/GenBank/DDBJ databases">
        <title>The hologenome of the rock-dwelling lichen Lasallia pustulata.</title>
        <authorList>
            <person name="Greshake Tzovaras B."/>
            <person name="Segers F."/>
            <person name="Bicker A."/>
            <person name="Dal Grande F."/>
            <person name="Otte J."/>
            <person name="Hankeln T."/>
            <person name="Schmitt I."/>
            <person name="Ebersberger I."/>
        </authorList>
    </citation>
    <scope>NUCLEOTIDE SEQUENCE [LARGE SCALE GENOMIC DNA]</scope>
    <source>
        <strain evidence="2">A1-1</strain>
    </source>
</reference>
<feature type="region of interest" description="Disordered" evidence="1">
    <location>
        <begin position="315"/>
        <end position="335"/>
    </location>
</feature>
<accession>A0A5M8PCP8</accession>
<proteinExistence type="predicted"/>
<dbReference type="Proteomes" id="UP000324767">
    <property type="component" value="Unassembled WGS sequence"/>
</dbReference>
<dbReference type="CDD" id="cd24142">
    <property type="entry name" value="ACL4-like"/>
    <property type="match status" value="1"/>
</dbReference>
<dbReference type="OrthoDB" id="1914839at2759"/>
<sequence>MAKSRPARPAKESRKGKSNSILHGTHAPRSKPSSQKQPAPVNPSLLLSQATSLLHTGQPSSALPIAVRALSLLHPTAAPAEATPAALPALTLLAEIHIELGDAEAARSYFLQAVDIDAEGLAPDGAEKFLWLAQLCEEGGEESVRWFERGAGVLRREIAAGEGKAGRYLEVEEKKRRLAGALCGVVEVWMTDLSWDPSAESNSEALVTEALLVAPLAPEPLQTLASVRISQQRIPDAKAALARSMELWVELPPEDPHVPEFATRISLARLLMEVGMEGRALEVLERLVGEEDGSVEAWYLGGWCLFLMGDGRRKPGGGGGGGGRRADEGVEGEAMGEGEDWRGLWVSSREWLRNGLKLYEMQEYEDDRLRDHAVELVVGLNAELGEVGENEEEEEGGEWEDEEDEGDEDDDDDQGGGDLKMDGT</sequence>
<evidence type="ECO:0000313" key="2">
    <source>
        <dbReference type="EMBL" id="KAA6406542.1"/>
    </source>
</evidence>
<feature type="compositionally biased region" description="Acidic residues" evidence="1">
    <location>
        <begin position="386"/>
        <end position="415"/>
    </location>
</feature>
<dbReference type="SUPFAM" id="SSF48452">
    <property type="entry name" value="TPR-like"/>
    <property type="match status" value="2"/>
</dbReference>
<dbReference type="InterPro" id="IPR011990">
    <property type="entry name" value="TPR-like_helical_dom_sf"/>
</dbReference>
<protein>
    <recommendedName>
        <fullName evidence="4">Tetratricopeptide-like helical domain</fullName>
    </recommendedName>
</protein>
<dbReference type="AlphaFoldDB" id="A0A5M8PCP8"/>
<feature type="region of interest" description="Disordered" evidence="1">
    <location>
        <begin position="1"/>
        <end position="42"/>
    </location>
</feature>